<name>A0A976MAY3_THEOR</name>
<dbReference type="InterPro" id="IPR020864">
    <property type="entry name" value="MACPF"/>
</dbReference>
<evidence type="ECO:0000313" key="3">
    <source>
        <dbReference type="Proteomes" id="UP000244811"/>
    </source>
</evidence>
<gene>
    <name evidence="2" type="ORF">MACK_001796</name>
</gene>
<evidence type="ECO:0000259" key="1">
    <source>
        <dbReference type="PROSITE" id="PS51412"/>
    </source>
</evidence>
<dbReference type="Proteomes" id="UP000244811">
    <property type="component" value="Chromosome 3"/>
</dbReference>
<dbReference type="EMBL" id="CP056070">
    <property type="protein sequence ID" value="UKK00983.1"/>
    <property type="molecule type" value="Genomic_DNA"/>
</dbReference>
<organism evidence="2 3">
    <name type="scientific">Theileria orientalis</name>
    <dbReference type="NCBI Taxonomy" id="68886"/>
    <lineage>
        <taxon>Eukaryota</taxon>
        <taxon>Sar</taxon>
        <taxon>Alveolata</taxon>
        <taxon>Apicomplexa</taxon>
        <taxon>Aconoidasida</taxon>
        <taxon>Piroplasmida</taxon>
        <taxon>Theileriidae</taxon>
        <taxon>Theileria</taxon>
    </lineage>
</organism>
<proteinExistence type="predicted"/>
<dbReference type="Pfam" id="PF01823">
    <property type="entry name" value="MACPF"/>
    <property type="match status" value="1"/>
</dbReference>
<evidence type="ECO:0000313" key="2">
    <source>
        <dbReference type="EMBL" id="UKK00983.1"/>
    </source>
</evidence>
<feature type="domain" description="MACPF" evidence="1">
    <location>
        <begin position="1"/>
        <end position="310"/>
    </location>
</feature>
<sequence length="310" mass="35537">MLGYAGLGFDLIVGNPFDNFNDLNSFGFRSSIIAQPVVRIDELNNIFVEGNKSVWYRSVVNCYQDYEPHLIDNESDLVKDLFNDFSIDSPFSEELWQRNASGLDIKNFVNNDSKLKMIKCYCSLYETGLILPYHGSLSEDFRESVKNLPSSVESTSDCPLDLFITEPKTDKCKNIRTWIDFFKVYGTHVTTYVLIGGKFINMDSAINIHLNEKQDKSNSENNTQTTDIFKRKMKASKLKKNMWIIGGYFVEGLDKINSASFAKWVRSIQNRSMPIKAKFSSLSVFFPEKQQAYSSSLKYYSELIGIDRSK</sequence>
<accession>A0A976MAY3</accession>
<dbReference type="AlphaFoldDB" id="A0A976MAY3"/>
<reference evidence="2" key="1">
    <citation type="submission" date="2022-07" db="EMBL/GenBank/DDBJ databases">
        <title>Evaluation of T. orientalis genome assembly methods using nanopore sequencing and analysis of variation between genomes.</title>
        <authorList>
            <person name="Yam J."/>
            <person name="Micallef M.L."/>
            <person name="Liu M."/>
            <person name="Djordjevic S.P."/>
            <person name="Bogema D.R."/>
            <person name="Jenkins C."/>
        </authorList>
    </citation>
    <scope>NUCLEOTIDE SEQUENCE</scope>
    <source>
        <strain evidence="2">Goon Nure</strain>
    </source>
</reference>
<protein>
    <recommendedName>
        <fullName evidence="1">MACPF domain-containing protein</fullName>
    </recommendedName>
</protein>
<dbReference type="PROSITE" id="PS51412">
    <property type="entry name" value="MACPF_2"/>
    <property type="match status" value="1"/>
</dbReference>